<dbReference type="Proteomes" id="UP001214301">
    <property type="component" value="Chromosome"/>
</dbReference>
<evidence type="ECO:0000313" key="2">
    <source>
        <dbReference type="Proteomes" id="UP001214301"/>
    </source>
</evidence>
<evidence type="ECO:0000313" key="1">
    <source>
        <dbReference type="EMBL" id="WCH98043.1"/>
    </source>
</evidence>
<keyword evidence="2" id="KW-1185">Reference proteome</keyword>
<sequence>MSSDFELLASQQSPTETAPGSVPASMERAMTTNFGIPISGFLCSVVFDQSINCLAGIVYRESRGRFRDGSTIRTSTVRRRLEHGAYHLIQTKNGSNYVICDWALEGGSPQFEGALH</sequence>
<proteinExistence type="predicted"/>
<gene>
    <name evidence="1" type="ORF">PMC74_14765</name>
</gene>
<accession>A0ABY7R489</accession>
<protein>
    <submittedName>
        <fullName evidence="1">Uncharacterized protein</fullName>
    </submittedName>
</protein>
<dbReference type="RefSeq" id="WP_047583123.1">
    <property type="nucleotide sequence ID" value="NZ_CP116669.1"/>
</dbReference>
<reference evidence="1 2" key="1">
    <citation type="journal article" date="2020" name="Front. Microbiol.">
        <title>Toward Biorecycling: Isolation of a Soil Bacterium That Grows on a Polyurethane Oligomer and Monomer.</title>
        <authorList>
            <person name="Espinosa M.J.C."/>
            <person name="Blanco A.C."/>
            <person name="Schmidgall T."/>
            <person name="Atanasoff-Kardjalieff A.K."/>
            <person name="Kappelmeyer U."/>
            <person name="Tischler D."/>
            <person name="Pieper D.H."/>
            <person name="Heipieper H.J."/>
            <person name="Eberlein C."/>
        </authorList>
    </citation>
    <scope>NUCLEOTIDE SEQUENCE [LARGE SCALE GENOMIC DNA]</scope>
    <source>
        <strain evidence="1 2">TDA1</strain>
    </source>
</reference>
<organism evidence="1 2">
    <name type="scientific">Pseudomonas capeferrum</name>
    <dbReference type="NCBI Taxonomy" id="1495066"/>
    <lineage>
        <taxon>Bacteria</taxon>
        <taxon>Pseudomonadati</taxon>
        <taxon>Pseudomonadota</taxon>
        <taxon>Gammaproteobacteria</taxon>
        <taxon>Pseudomonadales</taxon>
        <taxon>Pseudomonadaceae</taxon>
        <taxon>Pseudomonas</taxon>
    </lineage>
</organism>
<name>A0ABY7R489_9PSED</name>
<dbReference type="EMBL" id="CP116669">
    <property type="protein sequence ID" value="WCH98043.1"/>
    <property type="molecule type" value="Genomic_DNA"/>
</dbReference>